<protein>
    <submittedName>
        <fullName evidence="1">Uncharacterized protein</fullName>
    </submittedName>
</protein>
<evidence type="ECO:0000313" key="2">
    <source>
        <dbReference type="Proteomes" id="UP001050975"/>
    </source>
</evidence>
<accession>A0AAV3X3A2</accession>
<gene>
    <name evidence="1" type="ORF">MiSe_12950</name>
</gene>
<dbReference type="RefSeq" id="WP_226576338.1">
    <property type="nucleotide sequence ID" value="NZ_BLAY01000014.1"/>
</dbReference>
<reference evidence="1" key="1">
    <citation type="submission" date="2019-10" db="EMBL/GenBank/DDBJ databases">
        <title>Draft genome sequece of Microseira wollei NIES-4236.</title>
        <authorList>
            <person name="Yamaguchi H."/>
            <person name="Suzuki S."/>
            <person name="Kawachi M."/>
        </authorList>
    </citation>
    <scope>NUCLEOTIDE SEQUENCE</scope>
    <source>
        <strain evidence="1">NIES-4236</strain>
    </source>
</reference>
<dbReference type="Proteomes" id="UP001050975">
    <property type="component" value="Unassembled WGS sequence"/>
</dbReference>
<evidence type="ECO:0000313" key="1">
    <source>
        <dbReference type="EMBL" id="GET36544.1"/>
    </source>
</evidence>
<organism evidence="1 2">
    <name type="scientific">Microseira wollei NIES-4236</name>
    <dbReference type="NCBI Taxonomy" id="2530354"/>
    <lineage>
        <taxon>Bacteria</taxon>
        <taxon>Bacillati</taxon>
        <taxon>Cyanobacteriota</taxon>
        <taxon>Cyanophyceae</taxon>
        <taxon>Oscillatoriophycideae</taxon>
        <taxon>Aerosakkonematales</taxon>
        <taxon>Aerosakkonemataceae</taxon>
        <taxon>Microseira</taxon>
    </lineage>
</organism>
<dbReference type="EMBL" id="BLAY01000014">
    <property type="protein sequence ID" value="GET36544.1"/>
    <property type="molecule type" value="Genomic_DNA"/>
</dbReference>
<sequence length="155" mass="17301">MKWLSGFKAIPKKIIGLTLLLVVAIWGCSTTAIGDVPMQVELDVFSGRPNPYWNLTPQEANEFISLLQALPQTQAQGSVKEGLGYRGLIVTDPDQTIAGYDQIVISNGVVVARSDSQLRQFPDKERRLERWLFQTGRGRLDVELYRQVGQAAQLE</sequence>
<comment type="caution">
    <text evidence="1">The sequence shown here is derived from an EMBL/GenBank/DDBJ whole genome shotgun (WGS) entry which is preliminary data.</text>
</comment>
<keyword evidence="2" id="KW-1185">Reference proteome</keyword>
<proteinExistence type="predicted"/>
<name>A0AAV3X3A2_9CYAN</name>
<dbReference type="AlphaFoldDB" id="A0AAV3X3A2"/>